<dbReference type="GO" id="GO:0006355">
    <property type="term" value="P:regulation of DNA-templated transcription"/>
    <property type="evidence" value="ECO:0007669"/>
    <property type="project" value="InterPro"/>
</dbReference>
<dbReference type="PANTHER" id="PTHR30185">
    <property type="entry name" value="CRYPTIC BETA-GLUCOSIDE BGL OPERON ANTITERMINATOR"/>
    <property type="match status" value="1"/>
</dbReference>
<dbReference type="SUPFAM" id="SSF52794">
    <property type="entry name" value="PTS system IIB component-like"/>
    <property type="match status" value="1"/>
</dbReference>
<sequence>MYLKMRQREIIQKCIHHPDITVQELEQMYKVSRRTIYDDIASIKDWAIENGIRYELEGRRIFEIRDPDSLLRVQKLLKDLAPFAAPLNQCSRVNLILAHLFFEDDSFTILQLCEKIGISRSTFYRDLDAVVMWLEPFDLTLEIRKNKGVRIQGRESRRRDAMVSFIKGNFDSVELLGMVLDGRTAPFFSNEKDCIFHMVKRYFEDADLQTIRDEMEVLQNTEEEPGDYRMIYFIWLMLISRKREKTGFSVELGWEWEPSESDEIFRAVLEKLGFGEEEQRFLSFYFKTIHGENPETEREERVLEDRISLFLDRMEKLTGCPLRQDLLLEESLKLHVKTSGHRLAMGIKDANPLLEEIKVKFPELFHLCRQEIQTENLFGTGVGEHEISYVVIYIAAAMERMEKSRKRVFAVCTTGKGSAQLLEISLKKHFPELEVLGTISIQKAAKVRKTEADAIISTARLEETEVPVICVSPLLLPQDVSHIRKVLNLRPAKREEKPGKTGEMEPDSFFQLMYMMSDCAAAVEELSSLWNLQLSNTVYIALLIHLMMQLHQGIGLEKGDIKSLDSGEQLIFQVTERLYRKYGRHVSRYDLDSIKMYLQGGEEMR</sequence>
<organism evidence="8 9">
    <name type="scientific">Candidatus Lachnoclostridium pullistercoris</name>
    <dbReference type="NCBI Taxonomy" id="2838632"/>
    <lineage>
        <taxon>Bacteria</taxon>
        <taxon>Bacillati</taxon>
        <taxon>Bacillota</taxon>
        <taxon>Clostridia</taxon>
        <taxon>Lachnospirales</taxon>
        <taxon>Lachnospiraceae</taxon>
    </lineage>
</organism>
<name>A0A9D2T635_9FIRM</name>
<dbReference type="SUPFAM" id="SSF63520">
    <property type="entry name" value="PTS-regulatory domain, PRD"/>
    <property type="match status" value="1"/>
</dbReference>
<keyword evidence="2" id="KW-0677">Repeat</keyword>
<evidence type="ECO:0000313" key="8">
    <source>
        <dbReference type="EMBL" id="HJC48418.1"/>
    </source>
</evidence>
<dbReference type="EMBL" id="DWWL01000066">
    <property type="protein sequence ID" value="HJC48418.1"/>
    <property type="molecule type" value="Genomic_DNA"/>
</dbReference>
<comment type="caution">
    <text evidence="8">The sequence shown here is derived from an EMBL/GenBank/DDBJ whole genome shotgun (WGS) entry which is preliminary data.</text>
</comment>
<dbReference type="GO" id="GO:0009401">
    <property type="term" value="P:phosphoenolpyruvate-dependent sugar phosphotransferase system"/>
    <property type="evidence" value="ECO:0007669"/>
    <property type="project" value="InterPro"/>
</dbReference>
<reference evidence="8" key="1">
    <citation type="journal article" date="2021" name="PeerJ">
        <title>Extensive microbial diversity within the chicken gut microbiome revealed by metagenomics and culture.</title>
        <authorList>
            <person name="Gilroy R."/>
            <person name="Ravi A."/>
            <person name="Getino M."/>
            <person name="Pursley I."/>
            <person name="Horton D.L."/>
            <person name="Alikhan N.F."/>
            <person name="Baker D."/>
            <person name="Gharbi K."/>
            <person name="Hall N."/>
            <person name="Watson M."/>
            <person name="Adriaenssens E.M."/>
            <person name="Foster-Nyarko E."/>
            <person name="Jarju S."/>
            <person name="Secka A."/>
            <person name="Antonio M."/>
            <person name="Oren A."/>
            <person name="Chaudhuri R.R."/>
            <person name="La Ragione R."/>
            <person name="Hildebrand F."/>
            <person name="Pallen M.J."/>
        </authorList>
    </citation>
    <scope>NUCLEOTIDE SEQUENCE</scope>
    <source>
        <strain evidence="8">CHK183-5548</strain>
    </source>
</reference>
<dbReference type="PANTHER" id="PTHR30185:SF18">
    <property type="entry name" value="TRANSCRIPTIONAL REGULATOR MTLR"/>
    <property type="match status" value="1"/>
</dbReference>
<dbReference type="AlphaFoldDB" id="A0A9D2T635"/>
<reference evidence="8" key="2">
    <citation type="submission" date="2021-04" db="EMBL/GenBank/DDBJ databases">
        <authorList>
            <person name="Gilroy R."/>
        </authorList>
    </citation>
    <scope>NUCLEOTIDE SEQUENCE</scope>
    <source>
        <strain evidence="8">CHK183-5548</strain>
    </source>
</reference>
<keyword evidence="1" id="KW-0808">Transferase</keyword>
<gene>
    <name evidence="8" type="ORF">IAA04_10240</name>
</gene>
<keyword evidence="5" id="KW-0804">Transcription</keyword>
<keyword evidence="4" id="KW-0010">Activator</keyword>
<dbReference type="Gene3D" id="3.40.50.2300">
    <property type="match status" value="1"/>
</dbReference>
<evidence type="ECO:0000256" key="2">
    <source>
        <dbReference type="ARBA" id="ARBA00022737"/>
    </source>
</evidence>
<evidence type="ECO:0000259" key="7">
    <source>
        <dbReference type="PROSITE" id="PS51372"/>
    </source>
</evidence>
<proteinExistence type="predicted"/>
<dbReference type="InterPro" id="IPR007737">
    <property type="entry name" value="Mga_HTH"/>
</dbReference>
<dbReference type="Proteomes" id="UP000823883">
    <property type="component" value="Unassembled WGS sequence"/>
</dbReference>
<dbReference type="Pfam" id="PF00874">
    <property type="entry name" value="PRD"/>
    <property type="match status" value="1"/>
</dbReference>
<dbReference type="Pfam" id="PF08279">
    <property type="entry name" value="HTH_11"/>
    <property type="match status" value="1"/>
</dbReference>
<dbReference type="InterPro" id="IPR013196">
    <property type="entry name" value="HTH_11"/>
</dbReference>
<feature type="domain" description="PTS EIIB type-2" evidence="6">
    <location>
        <begin position="406"/>
        <end position="495"/>
    </location>
</feature>
<evidence type="ECO:0000313" key="9">
    <source>
        <dbReference type="Proteomes" id="UP000823883"/>
    </source>
</evidence>
<dbReference type="InterPro" id="IPR050661">
    <property type="entry name" value="BglG_antiterminators"/>
</dbReference>
<dbReference type="PROSITE" id="PS51099">
    <property type="entry name" value="PTS_EIIB_TYPE_2"/>
    <property type="match status" value="1"/>
</dbReference>
<evidence type="ECO:0000256" key="1">
    <source>
        <dbReference type="ARBA" id="ARBA00022679"/>
    </source>
</evidence>
<dbReference type="GO" id="GO:0008982">
    <property type="term" value="F:protein-N(PI)-phosphohistidine-sugar phosphotransferase activity"/>
    <property type="evidence" value="ECO:0007669"/>
    <property type="project" value="InterPro"/>
</dbReference>
<dbReference type="Gene3D" id="1.10.1790.10">
    <property type="entry name" value="PRD domain"/>
    <property type="match status" value="1"/>
</dbReference>
<dbReference type="PROSITE" id="PS51372">
    <property type="entry name" value="PRD_2"/>
    <property type="match status" value="1"/>
</dbReference>
<keyword evidence="3" id="KW-0805">Transcription regulation</keyword>
<dbReference type="Pfam" id="PF05043">
    <property type="entry name" value="Mga"/>
    <property type="match status" value="1"/>
</dbReference>
<dbReference type="Gene3D" id="1.10.10.10">
    <property type="entry name" value="Winged helix-like DNA-binding domain superfamily/Winged helix DNA-binding domain"/>
    <property type="match status" value="1"/>
</dbReference>
<feature type="domain" description="PRD" evidence="7">
    <location>
        <begin position="298"/>
        <end position="404"/>
    </location>
</feature>
<evidence type="ECO:0000259" key="6">
    <source>
        <dbReference type="PROSITE" id="PS51099"/>
    </source>
</evidence>
<dbReference type="InterPro" id="IPR036388">
    <property type="entry name" value="WH-like_DNA-bd_sf"/>
</dbReference>
<evidence type="ECO:0000256" key="5">
    <source>
        <dbReference type="ARBA" id="ARBA00023163"/>
    </source>
</evidence>
<protein>
    <submittedName>
        <fullName evidence="8">Transcription antiterminator</fullName>
    </submittedName>
</protein>
<dbReference type="CDD" id="cd05568">
    <property type="entry name" value="PTS_IIB_bgl_like"/>
    <property type="match status" value="1"/>
</dbReference>
<dbReference type="InterPro" id="IPR011608">
    <property type="entry name" value="PRD"/>
</dbReference>
<dbReference type="InterPro" id="IPR013011">
    <property type="entry name" value="PTS_EIIB_2"/>
</dbReference>
<evidence type="ECO:0000256" key="3">
    <source>
        <dbReference type="ARBA" id="ARBA00023015"/>
    </source>
</evidence>
<accession>A0A9D2T635</accession>
<dbReference type="InterPro" id="IPR036095">
    <property type="entry name" value="PTS_EIIB-like_sf"/>
</dbReference>
<evidence type="ECO:0000256" key="4">
    <source>
        <dbReference type="ARBA" id="ARBA00023159"/>
    </source>
</evidence>
<dbReference type="InterPro" id="IPR036634">
    <property type="entry name" value="PRD_sf"/>
</dbReference>